<keyword evidence="2" id="KW-0699">rRNA-binding</keyword>
<dbReference type="GO" id="GO:0003735">
    <property type="term" value="F:structural constituent of ribosome"/>
    <property type="evidence" value="ECO:0007669"/>
    <property type="project" value="InterPro"/>
</dbReference>
<dbReference type="GO" id="GO:0015935">
    <property type="term" value="C:small ribosomal subunit"/>
    <property type="evidence" value="ECO:0007669"/>
    <property type="project" value="InterPro"/>
</dbReference>
<accession>A0A7V5MH05</accession>
<dbReference type="GO" id="GO:0019843">
    <property type="term" value="F:rRNA binding"/>
    <property type="evidence" value="ECO:0007669"/>
    <property type="project" value="UniProtKB-KW"/>
</dbReference>
<dbReference type="GO" id="GO:0000028">
    <property type="term" value="P:ribosomal small subunit assembly"/>
    <property type="evidence" value="ECO:0007669"/>
    <property type="project" value="TreeGrafter"/>
</dbReference>
<name>A0A7V5MH05_UNCKA</name>
<evidence type="ECO:0000256" key="8">
    <source>
        <dbReference type="RuleBase" id="RU003485"/>
    </source>
</evidence>
<dbReference type="Proteomes" id="UP000886106">
    <property type="component" value="Unassembled WGS sequence"/>
</dbReference>
<dbReference type="PRINTS" id="PR00975">
    <property type="entry name" value="RIBOSOMALS19"/>
</dbReference>
<dbReference type="GO" id="GO:0006412">
    <property type="term" value="P:translation"/>
    <property type="evidence" value="ECO:0007669"/>
    <property type="project" value="InterPro"/>
</dbReference>
<dbReference type="EMBL" id="DRNS01000010">
    <property type="protein sequence ID" value="HHH14101.1"/>
    <property type="molecule type" value="Genomic_DNA"/>
</dbReference>
<dbReference type="Pfam" id="PF00203">
    <property type="entry name" value="Ribosomal_S19"/>
    <property type="match status" value="1"/>
</dbReference>
<dbReference type="InterPro" id="IPR023575">
    <property type="entry name" value="Ribosomal_uS19_SF"/>
</dbReference>
<evidence type="ECO:0000256" key="2">
    <source>
        <dbReference type="ARBA" id="ARBA00022730"/>
    </source>
</evidence>
<dbReference type="GO" id="GO:0005737">
    <property type="term" value="C:cytoplasm"/>
    <property type="evidence" value="ECO:0007669"/>
    <property type="project" value="UniProtKB-ARBA"/>
</dbReference>
<evidence type="ECO:0000313" key="9">
    <source>
        <dbReference type="EMBL" id="HHH14101.1"/>
    </source>
</evidence>
<comment type="similarity">
    <text evidence="1 8">Belongs to the universal ribosomal protein uS19 family.</text>
</comment>
<evidence type="ECO:0000256" key="1">
    <source>
        <dbReference type="ARBA" id="ARBA00007345"/>
    </source>
</evidence>
<dbReference type="PIRSF" id="PIRSF002144">
    <property type="entry name" value="Ribosomal_S19"/>
    <property type="match status" value="1"/>
</dbReference>
<evidence type="ECO:0000256" key="4">
    <source>
        <dbReference type="ARBA" id="ARBA00022980"/>
    </source>
</evidence>
<keyword evidence="5 8" id="KW-0687">Ribonucleoprotein</keyword>
<keyword evidence="4 8" id="KW-0689">Ribosomal protein</keyword>
<reference evidence="9" key="1">
    <citation type="journal article" date="2020" name="mSystems">
        <title>Genome- and Community-Level Interaction Insights into Carbon Utilization and Element Cycling Functions of Hydrothermarchaeota in Hydrothermal Sediment.</title>
        <authorList>
            <person name="Zhou Z."/>
            <person name="Liu Y."/>
            <person name="Xu W."/>
            <person name="Pan J."/>
            <person name="Luo Z.H."/>
            <person name="Li M."/>
        </authorList>
    </citation>
    <scope>NUCLEOTIDE SEQUENCE [LARGE SCALE GENOMIC DNA]</scope>
    <source>
        <strain evidence="9">HyVt-517</strain>
    </source>
</reference>
<dbReference type="InterPro" id="IPR002222">
    <property type="entry name" value="Ribosomal_uS19"/>
</dbReference>
<dbReference type="Gene3D" id="3.30.860.10">
    <property type="entry name" value="30s Ribosomal Protein S19, Chain A"/>
    <property type="match status" value="1"/>
</dbReference>
<dbReference type="PROSITE" id="PS00323">
    <property type="entry name" value="RIBOSOMAL_S19"/>
    <property type="match status" value="1"/>
</dbReference>
<dbReference type="HAMAP" id="MF_00531">
    <property type="entry name" value="Ribosomal_uS19"/>
    <property type="match status" value="1"/>
</dbReference>
<dbReference type="InterPro" id="IPR005732">
    <property type="entry name" value="Ribosomal_uS19_bac-type"/>
</dbReference>
<proteinExistence type="inferred from homology"/>
<evidence type="ECO:0000256" key="3">
    <source>
        <dbReference type="ARBA" id="ARBA00022884"/>
    </source>
</evidence>
<gene>
    <name evidence="9" type="primary">rpsS</name>
    <name evidence="9" type="ORF">ENJ78_00135</name>
</gene>
<sequence>MARSLKKGPYVDPKLLKKVEKAKKGELSQPIKTWSRRSTISPEMVGLKFAVHNGKDFIEILVNESMVGHKLGEFAPT</sequence>
<dbReference type="FunFam" id="3.30.860.10:FF:000001">
    <property type="entry name" value="30S ribosomal protein S19"/>
    <property type="match status" value="1"/>
</dbReference>
<comment type="caution">
    <text evidence="9">The sequence shown here is derived from an EMBL/GenBank/DDBJ whole genome shotgun (WGS) entry which is preliminary data.</text>
</comment>
<dbReference type="InterPro" id="IPR020934">
    <property type="entry name" value="Ribosomal_uS19_CS"/>
</dbReference>
<dbReference type="PANTHER" id="PTHR11880">
    <property type="entry name" value="RIBOSOMAL PROTEIN S19P FAMILY MEMBER"/>
    <property type="match status" value="1"/>
</dbReference>
<dbReference type="NCBIfam" id="TIGR01050">
    <property type="entry name" value="rpsS_bact"/>
    <property type="match status" value="1"/>
</dbReference>
<dbReference type="PANTHER" id="PTHR11880:SF8">
    <property type="entry name" value="SMALL RIBOSOMAL SUBUNIT PROTEIN US19M"/>
    <property type="match status" value="1"/>
</dbReference>
<organism evidence="9">
    <name type="scientific">candidate division WWE3 bacterium</name>
    <dbReference type="NCBI Taxonomy" id="2053526"/>
    <lineage>
        <taxon>Bacteria</taxon>
        <taxon>Katanobacteria</taxon>
    </lineage>
</organism>
<dbReference type="SUPFAM" id="SSF54570">
    <property type="entry name" value="Ribosomal protein S19"/>
    <property type="match status" value="1"/>
</dbReference>
<evidence type="ECO:0000256" key="5">
    <source>
        <dbReference type="ARBA" id="ARBA00023274"/>
    </source>
</evidence>
<evidence type="ECO:0000256" key="7">
    <source>
        <dbReference type="ARBA" id="ARBA00035309"/>
    </source>
</evidence>
<protein>
    <recommendedName>
        <fullName evidence="6">Small ribosomal subunit protein uS19</fullName>
    </recommendedName>
    <alternativeName>
        <fullName evidence="7">30S ribosomal protein S19</fullName>
    </alternativeName>
</protein>
<feature type="non-terminal residue" evidence="9">
    <location>
        <position position="77"/>
    </location>
</feature>
<keyword evidence="3" id="KW-0694">RNA-binding</keyword>
<evidence type="ECO:0000256" key="6">
    <source>
        <dbReference type="ARBA" id="ARBA00035163"/>
    </source>
</evidence>
<dbReference type="AlphaFoldDB" id="A0A7V5MH05"/>